<evidence type="ECO:0000313" key="2">
    <source>
        <dbReference type="EMBL" id="KAF6237172.1"/>
    </source>
</evidence>
<proteinExistence type="predicted"/>
<comment type="caution">
    <text evidence="2">The sequence shown here is derived from an EMBL/GenBank/DDBJ whole genome shotgun (WGS) entry which is preliminary data.</text>
</comment>
<dbReference type="Proteomes" id="UP000578531">
    <property type="component" value="Unassembled WGS sequence"/>
</dbReference>
<name>A0A8H6FYH5_9LECA</name>
<dbReference type="RefSeq" id="XP_037166500.1">
    <property type="nucleotide sequence ID" value="XM_037306562.1"/>
</dbReference>
<dbReference type="OrthoDB" id="10600949at2759"/>
<feature type="region of interest" description="Disordered" evidence="1">
    <location>
        <begin position="1"/>
        <end position="23"/>
    </location>
</feature>
<dbReference type="EMBL" id="JACCJC010000015">
    <property type="protein sequence ID" value="KAF6237172.1"/>
    <property type="molecule type" value="Genomic_DNA"/>
</dbReference>
<accession>A0A8H6FYH5</accession>
<gene>
    <name evidence="2" type="ORF">HO173_004640</name>
</gene>
<organism evidence="2 3">
    <name type="scientific">Letharia columbiana</name>
    <dbReference type="NCBI Taxonomy" id="112416"/>
    <lineage>
        <taxon>Eukaryota</taxon>
        <taxon>Fungi</taxon>
        <taxon>Dikarya</taxon>
        <taxon>Ascomycota</taxon>
        <taxon>Pezizomycotina</taxon>
        <taxon>Lecanoromycetes</taxon>
        <taxon>OSLEUM clade</taxon>
        <taxon>Lecanoromycetidae</taxon>
        <taxon>Lecanorales</taxon>
        <taxon>Lecanorineae</taxon>
        <taxon>Parmeliaceae</taxon>
        <taxon>Letharia</taxon>
    </lineage>
</organism>
<protein>
    <submittedName>
        <fullName evidence="2">Uncharacterized protein</fullName>
    </submittedName>
</protein>
<dbReference type="GeneID" id="59286304"/>
<evidence type="ECO:0000256" key="1">
    <source>
        <dbReference type="SAM" id="MobiDB-lite"/>
    </source>
</evidence>
<evidence type="ECO:0000313" key="3">
    <source>
        <dbReference type="Proteomes" id="UP000578531"/>
    </source>
</evidence>
<dbReference type="AlphaFoldDB" id="A0A8H6FYH5"/>
<reference evidence="2 3" key="1">
    <citation type="journal article" date="2020" name="Genomics">
        <title>Complete, high-quality genomes from long-read metagenomic sequencing of two wolf lichen thalli reveals enigmatic genome architecture.</title>
        <authorList>
            <person name="McKenzie S.K."/>
            <person name="Walston R.F."/>
            <person name="Allen J.L."/>
        </authorList>
    </citation>
    <scope>NUCLEOTIDE SEQUENCE [LARGE SCALE GENOMIC DNA]</scope>
    <source>
        <strain evidence="2">WasteWater2</strain>
    </source>
</reference>
<sequence>MSQPPDPQEEHSVIDYRPSARPGEPELDDEALPLYYRIVLYHGVLGTGRPQVQELISLKTGGVVASCGLFEQHKILKTAKNISENKDHPWEWNGYNIGKFLASGLTQPKDLELVVGLTEEEIKGIKNGENHFPPHHPARTRDSNAYRGAAERLLENRACFKERVEVEERIRQAGQAMQAPPSQATYHSPACQAYLVGQASLAIGTSKGPGK</sequence>
<keyword evidence="3" id="KW-1185">Reference proteome</keyword>